<dbReference type="InterPro" id="IPR012334">
    <property type="entry name" value="Pectin_lyas_fold"/>
</dbReference>
<sequence>MNRRLFIKGLTVTTFCCSSYTFSMKPQDNEASIKIFGAKGNGNSDDSIAFINALTSQYAKIFIPSGIYILERPIALTLHKNLHIRCDDNVIIKLADNVNKTMFIIQGDYNHDFSWEGGEIDGNWDGQAKETKNTHGRFNDVSHGLVLNNWRNCSITDIYLHDFMGHHVNHAGNMNFYAKKIKIRSHISINFPDGGARGDGITGASRNNYFEDIYGFSTDDLIGLFAGIKWLPNASSAKDTIIDNVYINNVHADSYFSNGRKHYTWHAITIGVSSDCEIQNIQINNISGICKDRGVGIITYVTNHDYDYFGIIKKLSLSNISCDVVGFTGKSYLHSPVVLGEPTQNYKTHAAIEKTIKINYASISDVSCGNLSTINTCVAIGNISSHLLNISKVMLGSQNGKDKKPFLAISGPAYLDDVILDGFHDDTNNVIHFDIPNKYPMRLVNKSNSLNIKTNKIKLNVNDEFMGNILYSKDDFTPLNKIR</sequence>
<evidence type="ECO:0000313" key="2">
    <source>
        <dbReference type="EMBL" id="SCA96035.1"/>
    </source>
</evidence>
<dbReference type="RefSeq" id="WP_087866868.1">
    <property type="nucleotide sequence ID" value="NZ_CP110167.1"/>
</dbReference>
<reference evidence="2" key="2">
    <citation type="submission" date="2016-08" db="EMBL/GenBank/DDBJ databases">
        <title>Klebsiella loci capsule.</title>
        <authorList>
            <person name="Holt K.E."/>
            <person name="Thomson N.R."/>
        </authorList>
    </citation>
    <scope>NUCLEOTIDE SEQUENCE</scope>
    <source>
        <strain evidence="2">INF198</strain>
    </source>
</reference>
<reference evidence="2" key="1">
    <citation type="submission" date="2016-07" db="EMBL/GenBank/DDBJ databases">
        <authorList>
            <person name="Informatics P."/>
        </authorList>
    </citation>
    <scope>NUCLEOTIDE SEQUENCE</scope>
    <source>
        <strain evidence="2">INF198</strain>
    </source>
</reference>
<protein>
    <recommendedName>
        <fullName evidence="1">Rhamnogalacturonase A/B/Epimerase-like pectate lyase domain-containing protein</fullName>
    </recommendedName>
</protein>
<dbReference type="EMBL" id="LT603718">
    <property type="protein sequence ID" value="SCA96035.1"/>
    <property type="molecule type" value="Genomic_DNA"/>
</dbReference>
<evidence type="ECO:0000259" key="1">
    <source>
        <dbReference type="Pfam" id="PF12708"/>
    </source>
</evidence>
<dbReference type="InterPro" id="IPR011050">
    <property type="entry name" value="Pectin_lyase_fold/virulence"/>
</dbReference>
<dbReference type="Gene3D" id="2.160.20.10">
    <property type="entry name" value="Single-stranded right-handed beta-helix, Pectin lyase-like"/>
    <property type="match status" value="1"/>
</dbReference>
<name>A0A1C3T065_KLEPN</name>
<dbReference type="SUPFAM" id="SSF51126">
    <property type="entry name" value="Pectin lyase-like"/>
    <property type="match status" value="1"/>
</dbReference>
<organism evidence="2">
    <name type="scientific">Klebsiella pneumoniae</name>
    <dbReference type="NCBI Taxonomy" id="573"/>
    <lineage>
        <taxon>Bacteria</taxon>
        <taxon>Pseudomonadati</taxon>
        <taxon>Pseudomonadota</taxon>
        <taxon>Gammaproteobacteria</taxon>
        <taxon>Enterobacterales</taxon>
        <taxon>Enterobacteriaceae</taxon>
        <taxon>Klebsiella/Raoultella group</taxon>
        <taxon>Klebsiella</taxon>
        <taxon>Klebsiella pneumoniae complex</taxon>
    </lineage>
</organism>
<dbReference type="InterPro" id="IPR024535">
    <property type="entry name" value="RHGA/B-epi-like_pectate_lyase"/>
</dbReference>
<proteinExistence type="predicted"/>
<dbReference type="AlphaFoldDB" id="A0A1C3T065"/>
<dbReference type="Pfam" id="PF12708">
    <property type="entry name" value="Pect-lyase_RHGA_epim"/>
    <property type="match status" value="1"/>
</dbReference>
<feature type="domain" description="Rhamnogalacturonase A/B/Epimerase-like pectate lyase" evidence="1">
    <location>
        <begin position="32"/>
        <end position="113"/>
    </location>
</feature>
<accession>A0A1C3T065</accession>
<gene>
    <name evidence="2" type="primary">KL142_00014</name>
</gene>